<accession>A0AAJ0BFE0</accession>
<evidence type="ECO:0000256" key="4">
    <source>
        <dbReference type="ARBA" id="ARBA00023159"/>
    </source>
</evidence>
<evidence type="ECO:0000256" key="3">
    <source>
        <dbReference type="ARBA" id="ARBA00023015"/>
    </source>
</evidence>
<keyword evidence="6 7" id="KW-0539">Nucleus</keyword>
<dbReference type="PANTHER" id="PTHR35041:SF4">
    <property type="entry name" value="MEDIATOR OF RNA POLYMERASE II TRANSCRIPTION SUBUNIT 1"/>
    <property type="match status" value="1"/>
</dbReference>
<dbReference type="InterPro" id="IPR019680">
    <property type="entry name" value="Mediator_Med1"/>
</dbReference>
<dbReference type="GO" id="GO:0045944">
    <property type="term" value="P:positive regulation of transcription by RNA polymerase II"/>
    <property type="evidence" value="ECO:0007669"/>
    <property type="project" value="UniProtKB-ARBA"/>
</dbReference>
<evidence type="ECO:0000256" key="7">
    <source>
        <dbReference type="RuleBase" id="RU364059"/>
    </source>
</evidence>
<evidence type="ECO:0000313" key="10">
    <source>
        <dbReference type="EMBL" id="KAK1756880.1"/>
    </source>
</evidence>
<evidence type="ECO:0000256" key="5">
    <source>
        <dbReference type="ARBA" id="ARBA00023163"/>
    </source>
</evidence>
<evidence type="ECO:0000256" key="2">
    <source>
        <dbReference type="ARBA" id="ARBA00006210"/>
    </source>
</evidence>
<dbReference type="Proteomes" id="UP001239445">
    <property type="component" value="Unassembled WGS sequence"/>
</dbReference>
<proteinExistence type="inferred from homology"/>
<evidence type="ECO:0000256" key="6">
    <source>
        <dbReference type="ARBA" id="ARBA00023242"/>
    </source>
</evidence>
<feature type="compositionally biased region" description="Basic and acidic residues" evidence="8">
    <location>
        <begin position="562"/>
        <end position="574"/>
    </location>
</feature>
<dbReference type="GO" id="GO:0016592">
    <property type="term" value="C:mediator complex"/>
    <property type="evidence" value="ECO:0007669"/>
    <property type="project" value="InterPro"/>
</dbReference>
<dbReference type="GO" id="GO:0003712">
    <property type="term" value="F:transcription coregulator activity"/>
    <property type="evidence" value="ECO:0007669"/>
    <property type="project" value="InterPro"/>
</dbReference>
<feature type="region of interest" description="Disordered" evidence="8">
    <location>
        <begin position="562"/>
        <end position="587"/>
    </location>
</feature>
<keyword evidence="5 7" id="KW-0804">Transcription</keyword>
<evidence type="ECO:0000259" key="9">
    <source>
        <dbReference type="Pfam" id="PF10744"/>
    </source>
</evidence>
<evidence type="ECO:0000256" key="1">
    <source>
        <dbReference type="ARBA" id="ARBA00004123"/>
    </source>
</evidence>
<dbReference type="AlphaFoldDB" id="A0AAJ0BFE0"/>
<protein>
    <recommendedName>
        <fullName evidence="7">Mediator of RNA polymerase II transcription subunit 1</fullName>
    </recommendedName>
    <alternativeName>
        <fullName evidence="7">Mediator complex subunit 1</fullName>
    </alternativeName>
</protein>
<organism evidence="10 11">
    <name type="scientific">Echria macrotheca</name>
    <dbReference type="NCBI Taxonomy" id="438768"/>
    <lineage>
        <taxon>Eukaryota</taxon>
        <taxon>Fungi</taxon>
        <taxon>Dikarya</taxon>
        <taxon>Ascomycota</taxon>
        <taxon>Pezizomycotina</taxon>
        <taxon>Sordariomycetes</taxon>
        <taxon>Sordariomycetidae</taxon>
        <taxon>Sordariales</taxon>
        <taxon>Schizotheciaceae</taxon>
        <taxon>Echria</taxon>
    </lineage>
</organism>
<comment type="caution">
    <text evidence="10">The sequence shown here is derived from an EMBL/GenBank/DDBJ whole genome shotgun (WGS) entry which is preliminary data.</text>
</comment>
<dbReference type="EMBL" id="MU839831">
    <property type="protein sequence ID" value="KAK1756880.1"/>
    <property type="molecule type" value="Genomic_DNA"/>
</dbReference>
<feature type="compositionally biased region" description="Polar residues" evidence="8">
    <location>
        <begin position="50"/>
        <end position="77"/>
    </location>
</feature>
<evidence type="ECO:0000313" key="11">
    <source>
        <dbReference type="Proteomes" id="UP001239445"/>
    </source>
</evidence>
<dbReference type="PANTHER" id="PTHR35041">
    <property type="entry name" value="MEDIATOR OF RNA POLYMERASE II TRANSCRIPTION SUBUNIT 1"/>
    <property type="match status" value="1"/>
</dbReference>
<name>A0AAJ0BFE0_9PEZI</name>
<dbReference type="Pfam" id="PF10744">
    <property type="entry name" value="Med1"/>
    <property type="match status" value="1"/>
</dbReference>
<feature type="domain" description="Mediator complex subunit Med1" evidence="9">
    <location>
        <begin position="128"/>
        <end position="556"/>
    </location>
</feature>
<keyword evidence="4 7" id="KW-0010">Activator</keyword>
<keyword evidence="11" id="KW-1185">Reference proteome</keyword>
<gene>
    <name evidence="10" type="ORF">QBC47DRAFT_377911</name>
</gene>
<comment type="similarity">
    <text evidence="2 7">Belongs to the Mediator complex subunit 1 family.</text>
</comment>
<comment type="subcellular location">
    <subcellularLocation>
        <location evidence="1 7">Nucleus</location>
    </subcellularLocation>
</comment>
<feature type="compositionally biased region" description="Polar residues" evidence="8">
    <location>
        <begin position="15"/>
        <end position="29"/>
    </location>
</feature>
<sequence>MATPNPGAPAMKHALSQQGKTPSQSQQGAAATPPVSTPFSVAHAAFSPQGPRSSPQQVKKSPAVASSATLGNHPSNTHINFDSPAAAAAFNALLIPGDIASMDLGLRGPDGLGALGGSSEDERTKRLDEVIAILGESKGLVSEAGIVRLAKSLGFETLWENGKGVDAAKKTLIIGGRALELIIVFSSPDVVESVSVSFEATSDTVNKHNEDAGRILTENLRLASGQLPLTKKMDKFAKNLERIAILDNLSIYPVLNLHEAVAGIYESLKKLHAWEVEKTKKEASFALKSDQFIENTVLCTGSGSPAMNRRDKLGITLDYWMEKRLQEGSDGRMAEYIAQNESVWTILIRCAPLRDLGVHQIHPVRISNDWISDNIVNSPSPLPGEPNTPPTIDWLEPEETYITPDASKEAGGVDGLGADAPLLGPRLPEVVFHATFEPPVIIPLGLWQNIQQSGTAIPIFDTPNFDALLFPIAPGASSYDPSEPRTITCIAPVPGRPKSDEAFYKQDYRRTLLVYKPIYGRELSELTFSHPRQLVEMLPSLRQYAFLTTVLEKTFKPKCVKHREESVSSPEKQRRQQQTQEEAGSMSPYSELIGGLVDQSEESIKMDVTLTLHPVPRLQVIFPFRDGMANVVLEIRLNGAVTVIYQDVLDERNAVAPDGRPRREEDLAEFLMWIEDLSAWCEFIRTRWA</sequence>
<feature type="region of interest" description="Disordered" evidence="8">
    <location>
        <begin position="1"/>
        <end position="77"/>
    </location>
</feature>
<comment type="function">
    <text evidence="7">Component of the Mediator complex, a coactivator involved in the regulated transcription of nearly all RNA polymerase II-dependent genes. Mediator functions as a bridge to convey information from gene-specific regulatory proteins to the basal RNA polymerase II transcription machinery. Mediator is recruited to promoters by direct interactions with regulatory proteins and serves as a scaffold for the assembly of a functional preinitiation complex with RNA polymerase II and the general transcription factors.</text>
</comment>
<keyword evidence="3 7" id="KW-0805">Transcription regulation</keyword>
<reference evidence="10" key="1">
    <citation type="submission" date="2023-06" db="EMBL/GenBank/DDBJ databases">
        <title>Genome-scale phylogeny and comparative genomics of the fungal order Sordariales.</title>
        <authorList>
            <consortium name="Lawrence Berkeley National Laboratory"/>
            <person name="Hensen N."/>
            <person name="Bonometti L."/>
            <person name="Westerberg I."/>
            <person name="Brannstrom I.O."/>
            <person name="Guillou S."/>
            <person name="Cros-Aarteil S."/>
            <person name="Calhoun S."/>
            <person name="Haridas S."/>
            <person name="Kuo A."/>
            <person name="Mondo S."/>
            <person name="Pangilinan J."/>
            <person name="Riley R."/>
            <person name="Labutti K."/>
            <person name="Andreopoulos B."/>
            <person name="Lipzen A."/>
            <person name="Chen C."/>
            <person name="Yanf M."/>
            <person name="Daum C."/>
            <person name="Ng V."/>
            <person name="Clum A."/>
            <person name="Steindorff A."/>
            <person name="Ohm R."/>
            <person name="Martin F."/>
            <person name="Silar P."/>
            <person name="Natvig D."/>
            <person name="Lalanne C."/>
            <person name="Gautier V."/>
            <person name="Ament-Velasquez S.L."/>
            <person name="Kruys A."/>
            <person name="Hutchinson M.I."/>
            <person name="Powell A.J."/>
            <person name="Barry K."/>
            <person name="Miller A.N."/>
            <person name="Grigoriev I.V."/>
            <person name="Debuchy R."/>
            <person name="Gladieux P."/>
            <person name="Thoren M.H."/>
            <person name="Johannesson H."/>
        </authorList>
    </citation>
    <scope>NUCLEOTIDE SEQUENCE</scope>
    <source>
        <strain evidence="10">PSN4</strain>
    </source>
</reference>
<evidence type="ECO:0000256" key="8">
    <source>
        <dbReference type="SAM" id="MobiDB-lite"/>
    </source>
</evidence>